<organism evidence="1 2">
    <name type="scientific">Nannocystis pusilla</name>
    <dbReference type="NCBI Taxonomy" id="889268"/>
    <lineage>
        <taxon>Bacteria</taxon>
        <taxon>Pseudomonadati</taxon>
        <taxon>Myxococcota</taxon>
        <taxon>Polyangia</taxon>
        <taxon>Nannocystales</taxon>
        <taxon>Nannocystaceae</taxon>
        <taxon>Nannocystis</taxon>
    </lineage>
</organism>
<gene>
    <name evidence="1" type="ORF">K7C98_23310</name>
</gene>
<protein>
    <recommendedName>
        <fullName evidence="3">Lipoprotein</fullName>
    </recommendedName>
</protein>
<proteinExistence type="predicted"/>
<evidence type="ECO:0000313" key="2">
    <source>
        <dbReference type="Proteomes" id="UP001139031"/>
    </source>
</evidence>
<dbReference type="EMBL" id="JAIRAU010000028">
    <property type="protein sequence ID" value="MBZ5712180.1"/>
    <property type="molecule type" value="Genomic_DNA"/>
</dbReference>
<keyword evidence="2" id="KW-1185">Reference proteome</keyword>
<accession>A0ABS7TVK6</accession>
<comment type="caution">
    <text evidence="1">The sequence shown here is derived from an EMBL/GenBank/DDBJ whole genome shotgun (WGS) entry which is preliminary data.</text>
</comment>
<sequence length="142" mass="15242">MRRLLAGFLLCCLPACGTSDDLGGELSVDSDEYGAWTMSPTTCVSGEHRQFFGVDLTERGDNGTGVRIVDDPVGGYSLAMNIPGEDLSIVLTPETECEVFDVLVERGNVRVNDIWAIQGHATVECRAPGLEIVADLRFSGCT</sequence>
<dbReference type="Proteomes" id="UP001139031">
    <property type="component" value="Unassembled WGS sequence"/>
</dbReference>
<reference evidence="1" key="1">
    <citation type="submission" date="2021-08" db="EMBL/GenBank/DDBJ databases">
        <authorList>
            <person name="Stevens D.C."/>
        </authorList>
    </citation>
    <scope>NUCLEOTIDE SEQUENCE</scope>
    <source>
        <strain evidence="1">DSM 53165</strain>
    </source>
</reference>
<dbReference type="RefSeq" id="WP_224193939.1">
    <property type="nucleotide sequence ID" value="NZ_JAIRAU010000028.1"/>
</dbReference>
<evidence type="ECO:0000313" key="1">
    <source>
        <dbReference type="EMBL" id="MBZ5712180.1"/>
    </source>
</evidence>
<name>A0ABS7TVK6_9BACT</name>
<evidence type="ECO:0008006" key="3">
    <source>
        <dbReference type="Google" id="ProtNLM"/>
    </source>
</evidence>